<protein>
    <submittedName>
        <fullName evidence="3">NADP-dependent oxidoreductase</fullName>
        <ecNumber evidence="3">1.-.-.-</ecNumber>
    </submittedName>
</protein>
<dbReference type="EMBL" id="CP129118">
    <property type="protein sequence ID" value="WOV87050.1"/>
    <property type="molecule type" value="Genomic_DNA"/>
</dbReference>
<dbReference type="GO" id="GO:0016491">
    <property type="term" value="F:oxidoreductase activity"/>
    <property type="evidence" value="ECO:0007669"/>
    <property type="project" value="UniProtKB-KW"/>
</dbReference>
<keyword evidence="3" id="KW-0560">Oxidoreductase</keyword>
<sequence>MNKMKAIVKKSADPGDLGFMEVPIPEVNENELLVHVKAIGVGIHDGYFLPEDIQYPYTIGIEAAGIIEKVGQNVTRFQEGQRVAFVSSMQPKGGTWAEYAVVTEDSLILPIPEAMTFEQAAAIPVAGNTALKALHDLQLKPNDTLFIAGASGAIGTFAIQLAVAKGWIVAGSASKSNHDYMRSLGAEKVVDYHDADWTQQIRKWMPNGVDAVMAIQPSTGLESMDVLKENGQIVAVSGDQLPVRPNIVIRTIAYHVDVTDELSAVMNRIANKDFTLTIENIYPFSEGLSALEKTTTRHARGKLVITGP</sequence>
<dbReference type="InterPro" id="IPR036291">
    <property type="entry name" value="NAD(P)-bd_dom_sf"/>
</dbReference>
<organism evidence="3 4">
    <name type="scientific">Sporosarcina oncorhynchi</name>
    <dbReference type="NCBI Taxonomy" id="3056444"/>
    <lineage>
        <taxon>Bacteria</taxon>
        <taxon>Bacillati</taxon>
        <taxon>Bacillota</taxon>
        <taxon>Bacilli</taxon>
        <taxon>Bacillales</taxon>
        <taxon>Caryophanaceae</taxon>
        <taxon>Sporosarcina</taxon>
    </lineage>
</organism>
<dbReference type="Gene3D" id="3.90.180.10">
    <property type="entry name" value="Medium-chain alcohol dehydrogenases, catalytic domain"/>
    <property type="match status" value="1"/>
</dbReference>
<evidence type="ECO:0000256" key="1">
    <source>
        <dbReference type="ARBA" id="ARBA00022857"/>
    </source>
</evidence>
<dbReference type="Pfam" id="PF13602">
    <property type="entry name" value="ADH_zinc_N_2"/>
    <property type="match status" value="1"/>
</dbReference>
<evidence type="ECO:0000259" key="2">
    <source>
        <dbReference type="SMART" id="SM00829"/>
    </source>
</evidence>
<dbReference type="SUPFAM" id="SSF51735">
    <property type="entry name" value="NAD(P)-binding Rossmann-fold domains"/>
    <property type="match status" value="1"/>
</dbReference>
<dbReference type="Pfam" id="PF08240">
    <property type="entry name" value="ADH_N"/>
    <property type="match status" value="1"/>
</dbReference>
<proteinExistence type="predicted"/>
<dbReference type="EC" id="1.-.-.-" evidence="3"/>
<evidence type="ECO:0000313" key="3">
    <source>
        <dbReference type="EMBL" id="WOV87050.1"/>
    </source>
</evidence>
<dbReference type="Proteomes" id="UP001303902">
    <property type="component" value="Chromosome"/>
</dbReference>
<dbReference type="CDD" id="cd05289">
    <property type="entry name" value="MDR_like_2"/>
    <property type="match status" value="1"/>
</dbReference>
<dbReference type="InterPro" id="IPR051603">
    <property type="entry name" value="Zinc-ADH_QOR/CCCR"/>
</dbReference>
<keyword evidence="1" id="KW-0521">NADP</keyword>
<accession>A0ABZ0L4G0</accession>
<dbReference type="InterPro" id="IPR013154">
    <property type="entry name" value="ADH-like_N"/>
</dbReference>
<dbReference type="SUPFAM" id="SSF50129">
    <property type="entry name" value="GroES-like"/>
    <property type="match status" value="1"/>
</dbReference>
<dbReference type="PANTHER" id="PTHR44154:SF1">
    <property type="entry name" value="QUINONE OXIDOREDUCTASE"/>
    <property type="match status" value="1"/>
</dbReference>
<gene>
    <name evidence="3" type="ORF">QWT69_14410</name>
</gene>
<name>A0ABZ0L4G0_9BACL</name>
<dbReference type="PANTHER" id="PTHR44154">
    <property type="entry name" value="QUINONE OXIDOREDUCTASE"/>
    <property type="match status" value="1"/>
</dbReference>
<evidence type="ECO:0000313" key="4">
    <source>
        <dbReference type="Proteomes" id="UP001303902"/>
    </source>
</evidence>
<dbReference type="RefSeq" id="WP_317966782.1">
    <property type="nucleotide sequence ID" value="NZ_CP129118.1"/>
</dbReference>
<feature type="domain" description="Enoyl reductase (ER)" evidence="2">
    <location>
        <begin position="12"/>
        <end position="305"/>
    </location>
</feature>
<dbReference type="Gene3D" id="3.40.50.720">
    <property type="entry name" value="NAD(P)-binding Rossmann-like Domain"/>
    <property type="match status" value="1"/>
</dbReference>
<reference evidence="3 4" key="1">
    <citation type="submission" date="2023-06" db="EMBL/GenBank/DDBJ databases">
        <title>Sporosarcina sp. nov., isolated from Korean tranditional fermented seafood 'Jeotgal'.</title>
        <authorList>
            <person name="Yang A.I."/>
            <person name="Shin N.-R."/>
        </authorList>
    </citation>
    <scope>NUCLEOTIDE SEQUENCE [LARGE SCALE GENOMIC DNA]</scope>
    <source>
        <strain evidence="3 4">T2O-4</strain>
    </source>
</reference>
<dbReference type="InterPro" id="IPR020843">
    <property type="entry name" value="ER"/>
</dbReference>
<dbReference type="SMART" id="SM00829">
    <property type="entry name" value="PKS_ER"/>
    <property type="match status" value="1"/>
</dbReference>
<keyword evidence="4" id="KW-1185">Reference proteome</keyword>
<dbReference type="InterPro" id="IPR011032">
    <property type="entry name" value="GroES-like_sf"/>
</dbReference>